<protein>
    <submittedName>
        <fullName evidence="2">Uncharacterized protein</fullName>
    </submittedName>
</protein>
<reference evidence="2" key="1">
    <citation type="submission" date="2021-03" db="EMBL/GenBank/DDBJ databases">
        <title>Comparative genomics and phylogenomic investigation of the class Geoglossomycetes provide insights into ecological specialization and systematics.</title>
        <authorList>
            <person name="Melie T."/>
            <person name="Pirro S."/>
            <person name="Miller A.N."/>
            <person name="Quandt A."/>
        </authorList>
    </citation>
    <scope>NUCLEOTIDE SEQUENCE</scope>
    <source>
        <strain evidence="2">CAQ_001_2017</strain>
    </source>
</reference>
<name>A0A9P8LGK7_9PEZI</name>
<evidence type="ECO:0000313" key="3">
    <source>
        <dbReference type="Proteomes" id="UP000750711"/>
    </source>
</evidence>
<dbReference type="AlphaFoldDB" id="A0A9P8LGK7"/>
<dbReference type="Pfam" id="PF14027">
    <property type="entry name" value="Questin_oxidase"/>
    <property type="match status" value="1"/>
</dbReference>
<evidence type="ECO:0000313" key="2">
    <source>
        <dbReference type="EMBL" id="KAH0564938.1"/>
    </source>
</evidence>
<dbReference type="Proteomes" id="UP000750711">
    <property type="component" value="Unassembled WGS sequence"/>
</dbReference>
<evidence type="ECO:0000256" key="1">
    <source>
        <dbReference type="ARBA" id="ARBA00023002"/>
    </source>
</evidence>
<organism evidence="2 3">
    <name type="scientific">Trichoglossum hirsutum</name>
    <dbReference type="NCBI Taxonomy" id="265104"/>
    <lineage>
        <taxon>Eukaryota</taxon>
        <taxon>Fungi</taxon>
        <taxon>Dikarya</taxon>
        <taxon>Ascomycota</taxon>
        <taxon>Pezizomycotina</taxon>
        <taxon>Geoglossomycetes</taxon>
        <taxon>Geoglossales</taxon>
        <taxon>Geoglossaceae</taxon>
        <taxon>Trichoglossum</taxon>
    </lineage>
</organism>
<accession>A0A9P8LGK7</accession>
<keyword evidence="3" id="KW-1185">Reference proteome</keyword>
<proteinExistence type="predicted"/>
<dbReference type="GO" id="GO:0016491">
    <property type="term" value="F:oxidoreductase activity"/>
    <property type="evidence" value="ECO:0007669"/>
    <property type="project" value="UniProtKB-KW"/>
</dbReference>
<keyword evidence="1" id="KW-0560">Oxidoreductase</keyword>
<gene>
    <name evidence="2" type="ORF">GP486_001677</name>
</gene>
<dbReference type="EMBL" id="JAGHQM010000158">
    <property type="protein sequence ID" value="KAH0564938.1"/>
    <property type="molecule type" value="Genomic_DNA"/>
</dbReference>
<dbReference type="PANTHER" id="PTHR35870">
    <property type="entry name" value="PROTEIN, PUTATIVE (AFU_ORTHOLOGUE AFUA_5G03330)-RELATED"/>
    <property type="match status" value="1"/>
</dbReference>
<sequence length="361" mass="41068">MGLASSKARAIDIPPVKDCDIDNSPEKRTRTLGRLVRANHANHSIASKRLTGHNDLPLVLSSAYFLGAESEHLNNLYDEKSSELDSWQDSPGEVSRHDWRDYLGDRRYQRAFIDYFEDELVRFGYDWKKVLAEYLLKGREPLIHGLVSGMGQPLIHLGCAYELNNSVLAVEALGLCATDYDLLHKYLDNPPPNLTSNSSPSILVILASVRADSRFDGLFKHQGSGNIELLFEKQEHAVLEHWKSWEIEELRGQFEESMDAAVLLLMTTHEPSHPAYDLSLARLLAASYAVRVLLPVVPAEWQIPLLREWWLLVLVVYIVQFRPNVNKGYIDDYNLGDRNWSWVVDRALKSPYSKDPQFVAG</sequence>
<comment type="caution">
    <text evidence="2">The sequence shown here is derived from an EMBL/GenBank/DDBJ whole genome shotgun (WGS) entry which is preliminary data.</text>
</comment>
<dbReference type="InterPro" id="IPR025337">
    <property type="entry name" value="Questin_oxidase-like"/>
</dbReference>
<dbReference type="PANTHER" id="PTHR35870:SF6">
    <property type="entry name" value="MGS207 PROTEIN"/>
    <property type="match status" value="1"/>
</dbReference>